<name>A0A977KX35_9CYAN</name>
<dbReference type="GO" id="GO:0016075">
    <property type="term" value="P:rRNA catabolic process"/>
    <property type="evidence" value="ECO:0007669"/>
    <property type="project" value="TreeGrafter"/>
</dbReference>
<organism evidence="3">
    <name type="scientific">Woronichinia naegeliana WA131</name>
    <dbReference type="NCBI Taxonomy" id="2824559"/>
    <lineage>
        <taxon>Bacteria</taxon>
        <taxon>Bacillati</taxon>
        <taxon>Cyanobacteriota</taxon>
        <taxon>Cyanophyceae</taxon>
        <taxon>Synechococcales</taxon>
        <taxon>Coelosphaeriaceae</taxon>
        <taxon>Woronichinia</taxon>
    </lineage>
</organism>
<dbReference type="Gene3D" id="2.30.30.110">
    <property type="match status" value="1"/>
</dbReference>
<dbReference type="GO" id="GO:0004521">
    <property type="term" value="F:RNA endonuclease activity"/>
    <property type="evidence" value="ECO:0007669"/>
    <property type="project" value="TreeGrafter"/>
</dbReference>
<dbReference type="EMBL" id="CP073041">
    <property type="protein sequence ID" value="UXE61504.1"/>
    <property type="molecule type" value="Genomic_DNA"/>
</dbReference>
<comment type="similarity">
    <text evidence="1">Belongs to the PemK/MazF family.</text>
</comment>
<gene>
    <name evidence="3" type="ORF">KA717_00335</name>
</gene>
<dbReference type="Pfam" id="PF02452">
    <property type="entry name" value="PemK_toxin"/>
    <property type="match status" value="1"/>
</dbReference>
<evidence type="ECO:0000313" key="3">
    <source>
        <dbReference type="EMBL" id="UXE61504.1"/>
    </source>
</evidence>
<dbReference type="InterPro" id="IPR011067">
    <property type="entry name" value="Plasmid_toxin/cell-grow_inhib"/>
</dbReference>
<proteinExistence type="inferred from homology"/>
<dbReference type="SUPFAM" id="SSF50118">
    <property type="entry name" value="Cell growth inhibitor/plasmid maintenance toxic component"/>
    <property type="match status" value="1"/>
</dbReference>
<protein>
    <submittedName>
        <fullName evidence="3">Type II toxin-antitoxin system PemK/MazF family toxin</fullName>
    </submittedName>
</protein>
<sequence>MEESPYPRQGEIYLIRALKTLGDTKKRPALVISLNIRNQFSSSVLVVPLTSDLSGGETPTRILIKAGEGGLSKDSLVLCDNISAVRKIYLEHGPYGSVSLESLQRVQQGIQIAIAIF</sequence>
<dbReference type="GO" id="GO:0006402">
    <property type="term" value="P:mRNA catabolic process"/>
    <property type="evidence" value="ECO:0007669"/>
    <property type="project" value="TreeGrafter"/>
</dbReference>
<dbReference type="Proteomes" id="UP001065613">
    <property type="component" value="Chromosome"/>
</dbReference>
<dbReference type="PANTHER" id="PTHR33988">
    <property type="entry name" value="ENDORIBONUCLEASE MAZF-RELATED"/>
    <property type="match status" value="1"/>
</dbReference>
<keyword evidence="2" id="KW-1277">Toxin-antitoxin system</keyword>
<dbReference type="InterPro" id="IPR003477">
    <property type="entry name" value="PemK-like"/>
</dbReference>
<reference evidence="3" key="1">
    <citation type="submission" date="2021-04" db="EMBL/GenBank/DDBJ databases">
        <title>Genome sequence of Woronichinia naegeliana from Washington state freshwater lake bloom.</title>
        <authorList>
            <person name="Dreher T.W."/>
        </authorList>
    </citation>
    <scope>NUCLEOTIDE SEQUENCE</scope>
    <source>
        <strain evidence="3">WA131</strain>
    </source>
</reference>
<dbReference type="GO" id="GO:0003677">
    <property type="term" value="F:DNA binding"/>
    <property type="evidence" value="ECO:0007669"/>
    <property type="project" value="InterPro"/>
</dbReference>
<evidence type="ECO:0000256" key="2">
    <source>
        <dbReference type="ARBA" id="ARBA00022649"/>
    </source>
</evidence>
<dbReference type="KEGG" id="wna:KA717_00335"/>
<dbReference type="AlphaFoldDB" id="A0A977KX35"/>
<evidence type="ECO:0000256" key="1">
    <source>
        <dbReference type="ARBA" id="ARBA00007521"/>
    </source>
</evidence>
<accession>A0A977KX35</accession>